<evidence type="ECO:0000313" key="1">
    <source>
        <dbReference type="EMBL" id="KAK2952238.1"/>
    </source>
</evidence>
<name>A0ABQ9XII8_9EUKA</name>
<comment type="caution">
    <text evidence="1">The sequence shown here is derived from an EMBL/GenBank/DDBJ whole genome shotgun (WGS) entry which is preliminary data.</text>
</comment>
<dbReference type="EMBL" id="JARBJD010000106">
    <property type="protein sequence ID" value="KAK2952238.1"/>
    <property type="molecule type" value="Genomic_DNA"/>
</dbReference>
<gene>
    <name evidence="1" type="ORF">BLNAU_12797</name>
</gene>
<protein>
    <submittedName>
        <fullName evidence="1">Uncharacterized protein</fullName>
    </submittedName>
</protein>
<keyword evidence="2" id="KW-1185">Reference proteome</keyword>
<reference evidence="1 2" key="1">
    <citation type="journal article" date="2022" name="bioRxiv">
        <title>Genomics of Preaxostyla Flagellates Illuminates Evolutionary Transitions and the Path Towards Mitochondrial Loss.</title>
        <authorList>
            <person name="Novak L.V.F."/>
            <person name="Treitli S.C."/>
            <person name="Pyrih J."/>
            <person name="Halakuc P."/>
            <person name="Pipaliya S.V."/>
            <person name="Vacek V."/>
            <person name="Brzon O."/>
            <person name="Soukal P."/>
            <person name="Eme L."/>
            <person name="Dacks J.B."/>
            <person name="Karnkowska A."/>
            <person name="Elias M."/>
            <person name="Hampl V."/>
        </authorList>
    </citation>
    <scope>NUCLEOTIDE SEQUENCE [LARGE SCALE GENOMIC DNA]</scope>
    <source>
        <strain evidence="1">NAU3</strain>
        <tissue evidence="1">Gut</tissue>
    </source>
</reference>
<sequence>MFRSQLGTTLLHSISNLLQNTLPLHHKHLSIRDDIAFFGESSRDKSTELCLKTLVLLVEGSDHLKLTKHFVLFLGPLLRHSSTDIVLLVLRTLHTMISNDDFARTMSQKILVVRIDGNTRSVQMMTLVTELFGDHLSRLRTQPGQIQLLWTNGSGSAIQLYSDPHIRGADASDFLDVLTLISQISATSDVFGDLLQLFDCCLLRETTA</sequence>
<accession>A0ABQ9XII8</accession>
<organism evidence="1 2">
    <name type="scientific">Blattamonas nauphoetae</name>
    <dbReference type="NCBI Taxonomy" id="2049346"/>
    <lineage>
        <taxon>Eukaryota</taxon>
        <taxon>Metamonada</taxon>
        <taxon>Preaxostyla</taxon>
        <taxon>Oxymonadida</taxon>
        <taxon>Blattamonas</taxon>
    </lineage>
</organism>
<evidence type="ECO:0000313" key="2">
    <source>
        <dbReference type="Proteomes" id="UP001281761"/>
    </source>
</evidence>
<dbReference type="Proteomes" id="UP001281761">
    <property type="component" value="Unassembled WGS sequence"/>
</dbReference>
<proteinExistence type="predicted"/>